<dbReference type="Proteomes" id="UP000198548">
    <property type="component" value="Unassembled WGS sequence"/>
</dbReference>
<dbReference type="InterPro" id="IPR007371">
    <property type="entry name" value="TPK_catalytic"/>
</dbReference>
<dbReference type="NCBIfam" id="TIGR01378">
    <property type="entry name" value="thi_PPkinase"/>
    <property type="match status" value="1"/>
</dbReference>
<sequence>MPKTAHIVLGAPAEQAVFPEPRQGDSVIGVDRGAFECLSRDIGVTIAVGDFDSVTPEEKAALRSSAESFHEFDSDKDDTDAEIALKIAVNDETVSDIRIYNWSGGRLDHLLSIFYMVYQPRFKKAIGRMTLYNKTNTITFYPPGSHTLVKDTARQYLSFIGMTPIEELTLRGVKYPLDKESYSYPRALVSNEFLEKECRFSFSTGLLAVIQSGDK</sequence>
<dbReference type="SUPFAM" id="SSF63999">
    <property type="entry name" value="Thiamin pyrophosphokinase, catalytic domain"/>
    <property type="match status" value="1"/>
</dbReference>
<dbReference type="InterPro" id="IPR036759">
    <property type="entry name" value="TPK_catalytic_sf"/>
</dbReference>
<evidence type="ECO:0000256" key="2">
    <source>
        <dbReference type="ARBA" id="ARBA00022741"/>
    </source>
</evidence>
<keyword evidence="1" id="KW-0808">Transferase</keyword>
<dbReference type="GO" id="GO:0006772">
    <property type="term" value="P:thiamine metabolic process"/>
    <property type="evidence" value="ECO:0007669"/>
    <property type="project" value="UniProtKB-UniRule"/>
</dbReference>
<dbReference type="InterPro" id="IPR007373">
    <property type="entry name" value="Thiamin_PyroPKinase_B1-bd"/>
</dbReference>
<dbReference type="GO" id="GO:0030975">
    <property type="term" value="F:thiamine binding"/>
    <property type="evidence" value="ECO:0007669"/>
    <property type="project" value="InterPro"/>
</dbReference>
<dbReference type="CDD" id="cd07995">
    <property type="entry name" value="TPK"/>
    <property type="match status" value="1"/>
</dbReference>
<organism evidence="8 9">
    <name type="scientific">Alkalibacterium putridalgicola</name>
    <dbReference type="NCBI Taxonomy" id="426703"/>
    <lineage>
        <taxon>Bacteria</taxon>
        <taxon>Bacillati</taxon>
        <taxon>Bacillota</taxon>
        <taxon>Bacilli</taxon>
        <taxon>Lactobacillales</taxon>
        <taxon>Carnobacteriaceae</taxon>
        <taxon>Alkalibacterium</taxon>
    </lineage>
</organism>
<keyword evidence="2" id="KW-0547">Nucleotide-binding</keyword>
<dbReference type="InterPro" id="IPR053149">
    <property type="entry name" value="TPK"/>
</dbReference>
<dbReference type="RefSeq" id="WP_177165405.1">
    <property type="nucleotide sequence ID" value="NZ_BJUX01000001.1"/>
</dbReference>
<feature type="domain" description="Thiamin pyrophosphokinase thiamin-binding" evidence="6">
    <location>
        <begin position="144"/>
        <end position="208"/>
    </location>
</feature>
<dbReference type="GO" id="GO:0009229">
    <property type="term" value="P:thiamine diphosphate biosynthetic process"/>
    <property type="evidence" value="ECO:0007669"/>
    <property type="project" value="InterPro"/>
</dbReference>
<dbReference type="SUPFAM" id="SSF63862">
    <property type="entry name" value="Thiamin pyrophosphokinase, substrate-binding domain"/>
    <property type="match status" value="1"/>
</dbReference>
<dbReference type="EMBL" id="BJUX01000001">
    <property type="protein sequence ID" value="GEK88055.1"/>
    <property type="molecule type" value="Genomic_DNA"/>
</dbReference>
<dbReference type="Gene3D" id="3.40.50.10240">
    <property type="entry name" value="Thiamin pyrophosphokinase, catalytic domain"/>
    <property type="match status" value="1"/>
</dbReference>
<dbReference type="PANTHER" id="PTHR41299">
    <property type="entry name" value="THIAMINE PYROPHOSPHOKINASE"/>
    <property type="match status" value="1"/>
</dbReference>
<dbReference type="InterPro" id="IPR036371">
    <property type="entry name" value="TPK_B1-bd_sf"/>
</dbReference>
<evidence type="ECO:0000313" key="10">
    <source>
        <dbReference type="Proteomes" id="UP000321425"/>
    </source>
</evidence>
<keyword evidence="10" id="KW-1185">Reference proteome</keyword>
<keyword evidence="3 8" id="KW-0418">Kinase</keyword>
<evidence type="ECO:0000313" key="8">
    <source>
        <dbReference type="EMBL" id="SEL42501.1"/>
    </source>
</evidence>
<evidence type="ECO:0000256" key="5">
    <source>
        <dbReference type="NCBIfam" id="TIGR01378"/>
    </source>
</evidence>
<dbReference type="PANTHER" id="PTHR41299:SF1">
    <property type="entry name" value="THIAMINE PYROPHOSPHOKINASE"/>
    <property type="match status" value="1"/>
</dbReference>
<dbReference type="SMART" id="SM00983">
    <property type="entry name" value="TPK_B1_binding"/>
    <property type="match status" value="1"/>
</dbReference>
<protein>
    <recommendedName>
        <fullName evidence="5">Thiamine diphosphokinase</fullName>
        <ecNumber evidence="5">2.7.6.2</ecNumber>
    </recommendedName>
</protein>
<accession>A0A1H7Q2X6</accession>
<evidence type="ECO:0000256" key="4">
    <source>
        <dbReference type="ARBA" id="ARBA00022840"/>
    </source>
</evidence>
<evidence type="ECO:0000313" key="9">
    <source>
        <dbReference type="Proteomes" id="UP000198548"/>
    </source>
</evidence>
<dbReference type="InterPro" id="IPR006282">
    <property type="entry name" value="Thi_PPkinase"/>
</dbReference>
<keyword evidence="4" id="KW-0067">ATP-binding</keyword>
<evidence type="ECO:0000256" key="3">
    <source>
        <dbReference type="ARBA" id="ARBA00022777"/>
    </source>
</evidence>
<evidence type="ECO:0000313" key="7">
    <source>
        <dbReference type="EMBL" id="GEK88055.1"/>
    </source>
</evidence>
<dbReference type="AlphaFoldDB" id="A0A1H7Q2X6"/>
<dbReference type="EMBL" id="FOBL01000001">
    <property type="protein sequence ID" value="SEL42501.1"/>
    <property type="molecule type" value="Genomic_DNA"/>
</dbReference>
<reference evidence="8 9" key="1">
    <citation type="submission" date="2016-10" db="EMBL/GenBank/DDBJ databases">
        <authorList>
            <person name="de Groot N.N."/>
        </authorList>
    </citation>
    <scope>NUCLEOTIDE SEQUENCE [LARGE SCALE GENOMIC DNA]</scope>
    <source>
        <strain evidence="8 9">DSM 19182</strain>
    </source>
</reference>
<reference evidence="7 10" key="2">
    <citation type="submission" date="2019-07" db="EMBL/GenBank/DDBJ databases">
        <title>Whole genome shotgun sequence of Alkalibacterium putridalgicola NBRC 103243.</title>
        <authorList>
            <person name="Hosoyama A."/>
            <person name="Uohara A."/>
            <person name="Ohji S."/>
            <person name="Ichikawa N."/>
        </authorList>
    </citation>
    <scope>NUCLEOTIDE SEQUENCE [LARGE SCALE GENOMIC DNA]</scope>
    <source>
        <strain evidence="7 10">NBRC 103243</strain>
    </source>
</reference>
<evidence type="ECO:0000259" key="6">
    <source>
        <dbReference type="SMART" id="SM00983"/>
    </source>
</evidence>
<dbReference type="Pfam" id="PF04265">
    <property type="entry name" value="TPK_B1_binding"/>
    <property type="match status" value="1"/>
</dbReference>
<dbReference type="GO" id="GO:0005524">
    <property type="term" value="F:ATP binding"/>
    <property type="evidence" value="ECO:0007669"/>
    <property type="project" value="UniProtKB-KW"/>
</dbReference>
<dbReference type="GO" id="GO:0004788">
    <property type="term" value="F:thiamine diphosphokinase activity"/>
    <property type="evidence" value="ECO:0007669"/>
    <property type="project" value="UniProtKB-UniRule"/>
</dbReference>
<gene>
    <name evidence="7" type="ORF">APU01nite_00940</name>
    <name evidence="8" type="ORF">SAMN04488100_101112</name>
</gene>
<dbReference type="STRING" id="426703.SAMN04488100_101112"/>
<dbReference type="EC" id="2.7.6.2" evidence="5"/>
<dbReference type="Pfam" id="PF04263">
    <property type="entry name" value="TPK_catalytic"/>
    <property type="match status" value="1"/>
</dbReference>
<dbReference type="GO" id="GO:0016301">
    <property type="term" value="F:kinase activity"/>
    <property type="evidence" value="ECO:0007669"/>
    <property type="project" value="UniProtKB-KW"/>
</dbReference>
<dbReference type="Proteomes" id="UP000321425">
    <property type="component" value="Unassembled WGS sequence"/>
</dbReference>
<proteinExistence type="predicted"/>
<name>A0A1H7Q2X6_9LACT</name>
<evidence type="ECO:0000256" key="1">
    <source>
        <dbReference type="ARBA" id="ARBA00022679"/>
    </source>
</evidence>